<dbReference type="HOGENOM" id="CLU_2921571_0_0_6"/>
<dbReference type="KEGG" id="vpa:VP1806"/>
<evidence type="ECO:0000313" key="2">
    <source>
        <dbReference type="Proteomes" id="UP000002493"/>
    </source>
</evidence>
<reference evidence="1 2" key="1">
    <citation type="journal article" date="2003" name="Lancet">
        <title>Genome sequence of Vibrio parahaemolyticus: a pathogenic mechanism distinct from that of V. cholerae.</title>
        <authorList>
            <person name="Makino K."/>
            <person name="Oshima K."/>
            <person name="Kurokawa K."/>
            <person name="Yokoyama K."/>
            <person name="Uda T."/>
            <person name="Tagomori K."/>
            <person name="Iijima Y."/>
            <person name="Najima M."/>
            <person name="Nakano M."/>
            <person name="Yamashita A."/>
            <person name="Kubota Y."/>
            <person name="Kimura S."/>
            <person name="Yasunaga T."/>
            <person name="Honda T."/>
            <person name="Shinagawa H."/>
            <person name="Hattori M."/>
            <person name="Iida T."/>
        </authorList>
    </citation>
    <scope>NUCLEOTIDE SEQUENCE [LARGE SCALE GENOMIC DNA]</scope>
    <source>
        <strain evidence="2">RIMD 2210633</strain>
    </source>
</reference>
<accession>Q87NR2</accession>
<sequence>MSLGKVLNFDNSTNTNINFLEIIPFYMFHCLPYLTCWHNAALRGEQRDATQFKPLCHKHKS</sequence>
<gene>
    <name evidence="1" type="ordered locus">VP1806</name>
</gene>
<protein>
    <submittedName>
        <fullName evidence="1">Uncharacterized protein</fullName>
    </submittedName>
</protein>
<organism evidence="1 2">
    <name type="scientific">Vibrio parahaemolyticus serotype O3:K6 (strain RIMD 2210633)</name>
    <dbReference type="NCBI Taxonomy" id="223926"/>
    <lineage>
        <taxon>Bacteria</taxon>
        <taxon>Pseudomonadati</taxon>
        <taxon>Pseudomonadota</taxon>
        <taxon>Gammaproteobacteria</taxon>
        <taxon>Vibrionales</taxon>
        <taxon>Vibrionaceae</taxon>
        <taxon>Vibrio</taxon>
    </lineage>
</organism>
<evidence type="ECO:0000313" key="1">
    <source>
        <dbReference type="EMBL" id="BAC60069.1"/>
    </source>
</evidence>
<dbReference type="AlphaFoldDB" id="Q87NR2"/>
<dbReference type="Proteomes" id="UP000002493">
    <property type="component" value="Chromosome 1"/>
</dbReference>
<name>Q87NR2_VIBPA</name>
<dbReference type="EMBL" id="BA000031">
    <property type="protein sequence ID" value="BAC60069.1"/>
    <property type="molecule type" value="Genomic_DNA"/>
</dbReference>
<proteinExistence type="predicted"/>